<protein>
    <submittedName>
        <fullName evidence="1">Uncharacterized protein</fullName>
    </submittedName>
</protein>
<proteinExistence type="predicted"/>
<dbReference type="EMBL" id="JH668738">
    <property type="protein sequence ID" value="KAG6461367.1"/>
    <property type="molecule type" value="Genomic_DNA"/>
</dbReference>
<comment type="caution">
    <text evidence="1">The sequence shown here is derived from an EMBL/GenBank/DDBJ whole genome shotgun (WGS) entry which is preliminary data.</text>
</comment>
<gene>
    <name evidence="1" type="ORF">O3G_MSEX012581</name>
</gene>
<accession>A0A921ZNL1</accession>
<keyword evidence="2" id="KW-1185">Reference proteome</keyword>
<dbReference type="Proteomes" id="UP000791440">
    <property type="component" value="Unassembled WGS sequence"/>
</dbReference>
<organism evidence="1 2">
    <name type="scientific">Manduca sexta</name>
    <name type="common">Tobacco hawkmoth</name>
    <name type="synonym">Tobacco hornworm</name>
    <dbReference type="NCBI Taxonomy" id="7130"/>
    <lineage>
        <taxon>Eukaryota</taxon>
        <taxon>Metazoa</taxon>
        <taxon>Ecdysozoa</taxon>
        <taxon>Arthropoda</taxon>
        <taxon>Hexapoda</taxon>
        <taxon>Insecta</taxon>
        <taxon>Pterygota</taxon>
        <taxon>Neoptera</taxon>
        <taxon>Endopterygota</taxon>
        <taxon>Lepidoptera</taxon>
        <taxon>Glossata</taxon>
        <taxon>Ditrysia</taxon>
        <taxon>Bombycoidea</taxon>
        <taxon>Sphingidae</taxon>
        <taxon>Sphinginae</taxon>
        <taxon>Sphingini</taxon>
        <taxon>Manduca</taxon>
    </lineage>
</organism>
<reference evidence="1" key="2">
    <citation type="submission" date="2020-12" db="EMBL/GenBank/DDBJ databases">
        <authorList>
            <person name="Kanost M."/>
        </authorList>
    </citation>
    <scope>NUCLEOTIDE SEQUENCE</scope>
</reference>
<evidence type="ECO:0000313" key="2">
    <source>
        <dbReference type="Proteomes" id="UP000791440"/>
    </source>
</evidence>
<reference evidence="1" key="1">
    <citation type="journal article" date="2016" name="Insect Biochem. Mol. Biol.">
        <title>Multifaceted biological insights from a draft genome sequence of the tobacco hornworm moth, Manduca sexta.</title>
        <authorList>
            <person name="Kanost M.R."/>
            <person name="Arrese E.L."/>
            <person name="Cao X."/>
            <person name="Chen Y.R."/>
            <person name="Chellapilla S."/>
            <person name="Goldsmith M.R."/>
            <person name="Grosse-Wilde E."/>
            <person name="Heckel D.G."/>
            <person name="Herndon N."/>
            <person name="Jiang H."/>
            <person name="Papanicolaou A."/>
            <person name="Qu J."/>
            <person name="Soulages J.L."/>
            <person name="Vogel H."/>
            <person name="Walters J."/>
            <person name="Waterhouse R.M."/>
            <person name="Ahn S.J."/>
            <person name="Almeida F.C."/>
            <person name="An C."/>
            <person name="Aqrawi P."/>
            <person name="Bretschneider A."/>
            <person name="Bryant W.B."/>
            <person name="Bucks S."/>
            <person name="Chao H."/>
            <person name="Chevignon G."/>
            <person name="Christen J.M."/>
            <person name="Clarke D.F."/>
            <person name="Dittmer N.T."/>
            <person name="Ferguson L.C.F."/>
            <person name="Garavelou S."/>
            <person name="Gordon K.H.J."/>
            <person name="Gunaratna R.T."/>
            <person name="Han Y."/>
            <person name="Hauser F."/>
            <person name="He Y."/>
            <person name="Heidel-Fischer H."/>
            <person name="Hirsh A."/>
            <person name="Hu Y."/>
            <person name="Jiang H."/>
            <person name="Kalra D."/>
            <person name="Klinner C."/>
            <person name="Konig C."/>
            <person name="Kovar C."/>
            <person name="Kroll A.R."/>
            <person name="Kuwar S.S."/>
            <person name="Lee S.L."/>
            <person name="Lehman R."/>
            <person name="Li K."/>
            <person name="Li Z."/>
            <person name="Liang H."/>
            <person name="Lovelace S."/>
            <person name="Lu Z."/>
            <person name="Mansfield J.H."/>
            <person name="McCulloch K.J."/>
            <person name="Mathew T."/>
            <person name="Morton B."/>
            <person name="Muzny D.M."/>
            <person name="Neunemann D."/>
            <person name="Ongeri F."/>
            <person name="Pauchet Y."/>
            <person name="Pu L.L."/>
            <person name="Pyrousis I."/>
            <person name="Rao X.J."/>
            <person name="Redding A."/>
            <person name="Roesel C."/>
            <person name="Sanchez-Gracia A."/>
            <person name="Schaack S."/>
            <person name="Shukla A."/>
            <person name="Tetreau G."/>
            <person name="Wang Y."/>
            <person name="Xiong G.H."/>
            <person name="Traut W."/>
            <person name="Walsh T.K."/>
            <person name="Worley K.C."/>
            <person name="Wu D."/>
            <person name="Wu W."/>
            <person name="Wu Y.Q."/>
            <person name="Zhang X."/>
            <person name="Zou Z."/>
            <person name="Zucker H."/>
            <person name="Briscoe A.D."/>
            <person name="Burmester T."/>
            <person name="Clem R.J."/>
            <person name="Feyereisen R."/>
            <person name="Grimmelikhuijzen C.J.P."/>
            <person name="Hamodrakas S.J."/>
            <person name="Hansson B.S."/>
            <person name="Huguet E."/>
            <person name="Jermiin L.S."/>
            <person name="Lan Q."/>
            <person name="Lehman H.K."/>
            <person name="Lorenzen M."/>
            <person name="Merzendorfer H."/>
            <person name="Michalopoulos I."/>
            <person name="Morton D.B."/>
            <person name="Muthukrishnan S."/>
            <person name="Oakeshott J.G."/>
            <person name="Palmer W."/>
            <person name="Park Y."/>
            <person name="Passarelli A.L."/>
            <person name="Rozas J."/>
            <person name="Schwartz L.M."/>
            <person name="Smith W."/>
            <person name="Southgate A."/>
            <person name="Vilcinskas A."/>
            <person name="Vogt R."/>
            <person name="Wang P."/>
            <person name="Werren J."/>
            <person name="Yu X.Q."/>
            <person name="Zhou J.J."/>
            <person name="Brown S.J."/>
            <person name="Scherer S.E."/>
            <person name="Richards S."/>
            <person name="Blissard G.W."/>
        </authorList>
    </citation>
    <scope>NUCLEOTIDE SEQUENCE</scope>
</reference>
<sequence length="99" mass="11383">MSTIRHFMHMASRRYFDKAVNHPNPLIRLNFEIHSLRPGAIEKAAFHCDRPRRRYNSANPKSSNTLHHRSSVLAVEDLAASPVLQTLLIIPARVTMQTR</sequence>
<dbReference type="AlphaFoldDB" id="A0A921ZNL1"/>
<name>A0A921ZNL1_MANSE</name>
<evidence type="ECO:0000313" key="1">
    <source>
        <dbReference type="EMBL" id="KAG6461367.1"/>
    </source>
</evidence>